<dbReference type="AlphaFoldDB" id="W4HGU4"/>
<name>W4HGU4_9RHOB</name>
<accession>W4HGU4</accession>
<reference evidence="1 2" key="1">
    <citation type="journal article" date="2014" name="Antonie Van Leeuwenhoek">
        <title>Roseivivax atlanticus sp. nov., isolated from surface seawater of the Atlantic Ocean.</title>
        <authorList>
            <person name="Li G."/>
            <person name="Lai Q."/>
            <person name="Liu X."/>
            <person name="Sun F."/>
            <person name="Shao Z."/>
        </authorList>
    </citation>
    <scope>NUCLEOTIDE SEQUENCE [LARGE SCALE GENOMIC DNA]</scope>
    <source>
        <strain evidence="1 2">22II-s10s</strain>
    </source>
</reference>
<gene>
    <name evidence="1" type="ORF">ATO8_14597</name>
</gene>
<dbReference type="InterPro" id="IPR009531">
    <property type="entry name" value="DUF1150"/>
</dbReference>
<comment type="caution">
    <text evidence="1">The sequence shown here is derived from an EMBL/GenBank/DDBJ whole genome shotgun (WGS) entry which is preliminary data.</text>
</comment>
<proteinExistence type="predicted"/>
<evidence type="ECO:0008006" key="3">
    <source>
        <dbReference type="Google" id="ProtNLM"/>
    </source>
</evidence>
<organism evidence="1 2">
    <name type="scientific">Roseivivax marinus</name>
    <dbReference type="NCBI Taxonomy" id="1379903"/>
    <lineage>
        <taxon>Bacteria</taxon>
        <taxon>Pseudomonadati</taxon>
        <taxon>Pseudomonadota</taxon>
        <taxon>Alphaproteobacteria</taxon>
        <taxon>Rhodobacterales</taxon>
        <taxon>Roseobacteraceae</taxon>
        <taxon>Roseivivax</taxon>
    </lineage>
</organism>
<protein>
    <recommendedName>
        <fullName evidence="3">DUF1150 domain-containing protein</fullName>
    </recommendedName>
</protein>
<keyword evidence="2" id="KW-1185">Reference proteome</keyword>
<dbReference type="eggNOG" id="COG5568">
    <property type="taxonomic scope" value="Bacteria"/>
</dbReference>
<dbReference type="RefSeq" id="WP_043845461.1">
    <property type="nucleotide sequence ID" value="NZ_AQQW01000009.1"/>
</dbReference>
<sequence>MDTQVDLKMLDTGRTVYVRPVAVDELPEDVREQAEGLDTIYAVHAADGERLALVRERNLAFVIARQNDMTPVTVH</sequence>
<dbReference type="EMBL" id="AQQW01000009">
    <property type="protein sequence ID" value="ETW11904.1"/>
    <property type="molecule type" value="Genomic_DNA"/>
</dbReference>
<evidence type="ECO:0000313" key="2">
    <source>
        <dbReference type="Proteomes" id="UP000019063"/>
    </source>
</evidence>
<dbReference type="OrthoDB" id="7205167at2"/>
<dbReference type="Proteomes" id="UP000019063">
    <property type="component" value="Unassembled WGS sequence"/>
</dbReference>
<dbReference type="Pfam" id="PF06620">
    <property type="entry name" value="DUF1150"/>
    <property type="match status" value="1"/>
</dbReference>
<evidence type="ECO:0000313" key="1">
    <source>
        <dbReference type="EMBL" id="ETW11904.1"/>
    </source>
</evidence>
<dbReference type="STRING" id="1379903.ATO8_14597"/>